<dbReference type="CDD" id="cd09729">
    <property type="entry name" value="Cse1_I-E"/>
    <property type="match status" value="1"/>
</dbReference>
<evidence type="ECO:0000313" key="2">
    <source>
        <dbReference type="Proteomes" id="UP000033961"/>
    </source>
</evidence>
<dbReference type="NCBIfam" id="TIGR02547">
    <property type="entry name" value="casA_cse1"/>
    <property type="match status" value="1"/>
</dbReference>
<protein>
    <submittedName>
        <fullName evidence="1">CRISPR-associated protein CasA/Cse1, type TIGR02547</fullName>
    </submittedName>
</protein>
<dbReference type="InterPro" id="IPR013381">
    <property type="entry name" value="CRISPR-assoc_prot_Cse1"/>
</dbReference>
<proteinExistence type="predicted"/>
<name>A0A2P1QP21_9LEPT</name>
<dbReference type="AlphaFoldDB" id="A0A2P1QP21"/>
<gene>
    <name evidence="1" type="ORF">XB16_0281</name>
</gene>
<dbReference type="EMBL" id="CP027843">
    <property type="protein sequence ID" value="AVQ10628.1"/>
    <property type="molecule type" value="Genomic_DNA"/>
</dbReference>
<evidence type="ECO:0000313" key="1">
    <source>
        <dbReference type="EMBL" id="AVQ10628.1"/>
    </source>
</evidence>
<organism evidence="1 2">
    <name type="scientific">Leptospira santarosai</name>
    <dbReference type="NCBI Taxonomy" id="28183"/>
    <lineage>
        <taxon>Bacteria</taxon>
        <taxon>Pseudomonadati</taxon>
        <taxon>Spirochaetota</taxon>
        <taxon>Spirochaetia</taxon>
        <taxon>Leptospirales</taxon>
        <taxon>Leptospiraceae</taxon>
        <taxon>Leptospira</taxon>
    </lineage>
</organism>
<accession>A0A2P1QP21</accession>
<reference evidence="1 2" key="1">
    <citation type="journal article" date="2015" name="Genome Announc.">
        <title>Draft Genome Sequences of Leptospira santarosai Strains U160, U164, and U233, Isolated from Asymptomatic Cattle.</title>
        <authorList>
            <person name="Kremer F.S."/>
            <person name="Eslabao M.R."/>
            <person name="Provisor M."/>
            <person name="Woloski R.D."/>
            <person name="Ramires O.V."/>
            <person name="Moreno L.Z."/>
            <person name="Moreno A.M."/>
            <person name="Hamond C."/>
            <person name="Lilenbaum W."/>
            <person name="Dellagostin O.A."/>
        </authorList>
    </citation>
    <scope>NUCLEOTIDE SEQUENCE [LARGE SCALE GENOMIC DNA]</scope>
    <source>
        <strain evidence="1 2">U160</strain>
    </source>
</reference>
<sequence>MNLIKDVWIPTLRFSGKSAEISPFEITSQIENDSDPIVSLNSPRPDFNGALLQFLTGLLQVVFPPENEIEWEDLFVNPPSPEILKEAMTKADSAFELFGDGPRFMQDTNLNEEDTIFDISALFIESPGENTIKLKKDFFIKRNSISQICEKCAGIGLFSFQTNSPSGGQGHLTSIRGGGPLTTFVTSKLKNPKKNSLWSILWLNVLPKSYFQVNGHKKIPFQSVFPWTNPKIEDLQSKGKTTTPQDLHPLSVYWSYPRRIFLRKETENGVCDVCNRSSSVLVRSYHTRTYGLSYSEGGWIHPFSPYYKSKESWLPYHPQPGGILYHYWQTITLGKDQENQAALVIRRFLNRKIPGEQTSILTFGYDMDNMKARCWYESEIPFFNIPPDTIEKFEEQISQILNASAEVKKNLRQAVRNAWLDKKNDSKGDLTFLDVSFLKVTESSFYDLIRIVKETLVSGITDLSTLKETWLNLLNESALKLFDQYADSGNFEFENIERIVNARRNLKTFNLGSKTRTTLGLIIPEKKSKRSKK</sequence>
<dbReference type="Pfam" id="PF09481">
    <property type="entry name" value="CRISPR_Cse1"/>
    <property type="match status" value="1"/>
</dbReference>
<dbReference type="Proteomes" id="UP000033961">
    <property type="component" value="Chromosome I"/>
</dbReference>